<dbReference type="Proteomes" id="UP000264062">
    <property type="component" value="Unassembled WGS sequence"/>
</dbReference>
<reference evidence="1 2" key="1">
    <citation type="journal article" date="2018" name="Nat. Biotechnol.">
        <title>A standardized bacterial taxonomy based on genome phylogeny substantially revises the tree of life.</title>
        <authorList>
            <person name="Parks D.H."/>
            <person name="Chuvochina M."/>
            <person name="Waite D.W."/>
            <person name="Rinke C."/>
            <person name="Skarshewski A."/>
            <person name="Chaumeil P.A."/>
            <person name="Hugenholtz P."/>
        </authorList>
    </citation>
    <scope>NUCLEOTIDE SEQUENCE [LARGE SCALE GENOMIC DNA]</scope>
    <source>
        <strain evidence="1">UBA9956</strain>
    </source>
</reference>
<organism evidence="1 2">
    <name type="scientific">candidate division WOR-3 bacterium</name>
    <dbReference type="NCBI Taxonomy" id="2052148"/>
    <lineage>
        <taxon>Bacteria</taxon>
        <taxon>Bacteria division WOR-3</taxon>
    </lineage>
</organism>
<evidence type="ECO:0000313" key="1">
    <source>
        <dbReference type="EMBL" id="HAV92905.1"/>
    </source>
</evidence>
<sequence>MTDLKTILISIVLLLSSAVSGDYLYTEYDSLQISGYIKSCKDSQSCELEFFEMKIYPDSDRFTISSNDTLYSDLKSIANKPHFTASLNIFMNDLKIDTLKRDKETLFIINTDSLKDTLVYKKINTNPSSLHFTRNKIPYIAYFTNIVKHKEIPVIQK</sequence>
<evidence type="ECO:0000313" key="2">
    <source>
        <dbReference type="Proteomes" id="UP000264062"/>
    </source>
</evidence>
<gene>
    <name evidence="1" type="ORF">DCW38_06980</name>
</gene>
<dbReference type="EMBL" id="DMZY01000204">
    <property type="protein sequence ID" value="HAV92905.1"/>
    <property type="molecule type" value="Genomic_DNA"/>
</dbReference>
<comment type="caution">
    <text evidence="1">The sequence shown here is derived from an EMBL/GenBank/DDBJ whole genome shotgun (WGS) entry which is preliminary data.</text>
</comment>
<name>A0A350HBI9_UNCW3</name>
<accession>A0A350HBI9</accession>
<proteinExistence type="predicted"/>
<dbReference type="AlphaFoldDB" id="A0A350HBI9"/>
<protein>
    <submittedName>
        <fullName evidence="1">Uncharacterized protein</fullName>
    </submittedName>
</protein>